<sequence length="59" mass="6655">MRLVQRSDTGDFVLTQIDDDSIPPPYAILSHTWGTNAEKVTFDDLTNNTGKDKPSYKKI</sequence>
<dbReference type="Proteomes" id="UP000799291">
    <property type="component" value="Unassembled WGS sequence"/>
</dbReference>
<proteinExistence type="predicted"/>
<keyword evidence="2" id="KW-1185">Reference proteome</keyword>
<name>A0A6G1J1I2_9PLEO</name>
<organism evidence="1 2">
    <name type="scientific">Lentithecium fluviatile CBS 122367</name>
    <dbReference type="NCBI Taxonomy" id="1168545"/>
    <lineage>
        <taxon>Eukaryota</taxon>
        <taxon>Fungi</taxon>
        <taxon>Dikarya</taxon>
        <taxon>Ascomycota</taxon>
        <taxon>Pezizomycotina</taxon>
        <taxon>Dothideomycetes</taxon>
        <taxon>Pleosporomycetidae</taxon>
        <taxon>Pleosporales</taxon>
        <taxon>Massarineae</taxon>
        <taxon>Lentitheciaceae</taxon>
        <taxon>Lentithecium</taxon>
    </lineage>
</organism>
<dbReference type="OrthoDB" id="674604at2759"/>
<dbReference type="PANTHER" id="PTHR10622:SF13">
    <property type="entry name" value="NACHT DOMAIN-CONTAINING PROTEIN"/>
    <property type="match status" value="1"/>
</dbReference>
<dbReference type="PANTHER" id="PTHR10622">
    <property type="entry name" value="HET DOMAIN-CONTAINING PROTEIN"/>
    <property type="match status" value="1"/>
</dbReference>
<evidence type="ECO:0000313" key="1">
    <source>
        <dbReference type="EMBL" id="KAF2684145.1"/>
    </source>
</evidence>
<gene>
    <name evidence="1" type="ORF">K458DRAFT_418453</name>
</gene>
<evidence type="ECO:0000313" key="2">
    <source>
        <dbReference type="Proteomes" id="UP000799291"/>
    </source>
</evidence>
<reference evidence="1" key="1">
    <citation type="journal article" date="2020" name="Stud. Mycol.">
        <title>101 Dothideomycetes genomes: a test case for predicting lifestyles and emergence of pathogens.</title>
        <authorList>
            <person name="Haridas S."/>
            <person name="Albert R."/>
            <person name="Binder M."/>
            <person name="Bloem J."/>
            <person name="Labutti K."/>
            <person name="Salamov A."/>
            <person name="Andreopoulos B."/>
            <person name="Baker S."/>
            <person name="Barry K."/>
            <person name="Bills G."/>
            <person name="Bluhm B."/>
            <person name="Cannon C."/>
            <person name="Castanera R."/>
            <person name="Culley D."/>
            <person name="Daum C."/>
            <person name="Ezra D."/>
            <person name="Gonzalez J."/>
            <person name="Henrissat B."/>
            <person name="Kuo A."/>
            <person name="Liang C."/>
            <person name="Lipzen A."/>
            <person name="Lutzoni F."/>
            <person name="Magnuson J."/>
            <person name="Mondo S."/>
            <person name="Nolan M."/>
            <person name="Ohm R."/>
            <person name="Pangilinan J."/>
            <person name="Park H.-J."/>
            <person name="Ramirez L."/>
            <person name="Alfaro M."/>
            <person name="Sun H."/>
            <person name="Tritt A."/>
            <person name="Yoshinaga Y."/>
            <person name="Zwiers L.-H."/>
            <person name="Turgeon B."/>
            <person name="Goodwin S."/>
            <person name="Spatafora J."/>
            <person name="Crous P."/>
            <person name="Grigoriev I."/>
        </authorList>
    </citation>
    <scope>NUCLEOTIDE SEQUENCE</scope>
    <source>
        <strain evidence="1">CBS 122367</strain>
    </source>
</reference>
<protein>
    <recommendedName>
        <fullName evidence="3">Heterokaryon incompatibility domain-containing protein</fullName>
    </recommendedName>
</protein>
<accession>A0A6G1J1I2</accession>
<dbReference type="EMBL" id="MU005582">
    <property type="protein sequence ID" value="KAF2684145.1"/>
    <property type="molecule type" value="Genomic_DNA"/>
</dbReference>
<evidence type="ECO:0008006" key="3">
    <source>
        <dbReference type="Google" id="ProtNLM"/>
    </source>
</evidence>
<dbReference type="AlphaFoldDB" id="A0A6G1J1I2"/>